<dbReference type="GeneID" id="54779002"/>
<name>A0A642UYW1_DIURU</name>
<accession>A0A642UYW1</accession>
<evidence type="ECO:0000313" key="1">
    <source>
        <dbReference type="EMBL" id="KAA8907939.1"/>
    </source>
</evidence>
<dbReference type="RefSeq" id="XP_034014871.1">
    <property type="nucleotide sequence ID" value="XM_034156257.1"/>
</dbReference>
<evidence type="ECO:0000313" key="2">
    <source>
        <dbReference type="Proteomes" id="UP000449547"/>
    </source>
</evidence>
<dbReference type="VEuPathDB" id="FungiDB:DIURU_000349"/>
<reference evidence="1 2" key="1">
    <citation type="submission" date="2019-07" db="EMBL/GenBank/DDBJ databases">
        <title>Genome assembly of two rare yeast pathogens: Diutina rugosa and Trichomonascus ciferrii.</title>
        <authorList>
            <person name="Mixao V."/>
            <person name="Saus E."/>
            <person name="Hansen A."/>
            <person name="Lass-Flor C."/>
            <person name="Gabaldon T."/>
        </authorList>
    </citation>
    <scope>NUCLEOTIDE SEQUENCE [LARGE SCALE GENOMIC DNA]</scope>
    <source>
        <strain evidence="1 2">CBS 613</strain>
    </source>
</reference>
<protein>
    <submittedName>
        <fullName evidence="1">Uncharacterized protein</fullName>
    </submittedName>
</protein>
<proteinExistence type="predicted"/>
<dbReference type="Proteomes" id="UP000449547">
    <property type="component" value="Unassembled WGS sequence"/>
</dbReference>
<gene>
    <name evidence="1" type="ORF">DIURU_000349</name>
</gene>
<dbReference type="AlphaFoldDB" id="A0A642UYW1"/>
<organism evidence="1 2">
    <name type="scientific">Diutina rugosa</name>
    <name type="common">Yeast</name>
    <name type="synonym">Candida rugosa</name>
    <dbReference type="NCBI Taxonomy" id="5481"/>
    <lineage>
        <taxon>Eukaryota</taxon>
        <taxon>Fungi</taxon>
        <taxon>Dikarya</taxon>
        <taxon>Ascomycota</taxon>
        <taxon>Saccharomycotina</taxon>
        <taxon>Pichiomycetes</taxon>
        <taxon>Debaryomycetaceae</taxon>
        <taxon>Diutina</taxon>
    </lineage>
</organism>
<dbReference type="EMBL" id="SWFT01000018">
    <property type="protein sequence ID" value="KAA8907939.1"/>
    <property type="molecule type" value="Genomic_DNA"/>
</dbReference>
<comment type="caution">
    <text evidence="1">The sequence shown here is derived from an EMBL/GenBank/DDBJ whole genome shotgun (WGS) entry which is preliminary data.</text>
</comment>
<sequence length="89" mass="9006">MSTLESSLIQGAILVDTSSSSLTTTSQSASYFSDLRAMTSVGTTESALANNITTAQKPGSSTSGSHTSATSKWGIITVTVLVSSLICAV</sequence>
<keyword evidence="2" id="KW-1185">Reference proteome</keyword>